<dbReference type="Pfam" id="PF14311">
    <property type="entry name" value="DUF4379"/>
    <property type="match status" value="3"/>
</dbReference>
<evidence type="ECO:0000259" key="1">
    <source>
        <dbReference type="Pfam" id="PF14311"/>
    </source>
</evidence>
<feature type="domain" description="Treble clef zinc finger" evidence="1">
    <location>
        <begin position="403"/>
        <end position="458"/>
    </location>
</feature>
<dbReference type="InterPro" id="IPR025487">
    <property type="entry name" value="DUF4379"/>
</dbReference>
<evidence type="ECO:0000313" key="3">
    <source>
        <dbReference type="Proteomes" id="UP001139264"/>
    </source>
</evidence>
<dbReference type="PANTHER" id="PTHR37317">
    <property type="entry name" value="BLR8090 PROTEIN"/>
    <property type="match status" value="1"/>
</dbReference>
<dbReference type="Gene3D" id="3.40.960.10">
    <property type="entry name" value="VSR Endonuclease"/>
    <property type="match status" value="1"/>
</dbReference>
<dbReference type="AlphaFoldDB" id="A0A9X1M122"/>
<dbReference type="EMBL" id="JAJFZP010000006">
    <property type="protein sequence ID" value="MCC3269483.1"/>
    <property type="molecule type" value="Genomic_DNA"/>
</dbReference>
<sequence length="598" mass="66353">MATREQLCSTDGCGKESAFTTRTKPAWCVGCLTDILAGLRMDPIAEFPGKTGRWLTRCRDCGAECDYRLDHLLELRTRDEPACRRCFWTEWAEMANRVSGITTPVSANALCEHLNSNGFDTVEEIVGLPSDNHPVLTRCRICGRQEAQRPGDIRWGCTCTRNGPSSSPVAGKPRGGRTKNLLADSGNPALTWWDHEGNNAAALQTVTLRARRECQWACPDCGHKFSAKVYEMTDHPECPACRSARDKQWSADYERLKRTPVAEMPELVAAWDDEADPSTVMVAGQGLRRFRCANGHRPRTSPYTYLKSGCQFCRALSETASQSRPTLAQALPEIAGQWHPTRNGTRWTPDSVGPNSKRVVWWLADCCGHEWQEPVGDRNKHKRQRCPECRTILDSLAWVDPGLASEWSSENPVTGWHVRPTAQTAFTPKWVCSVDGGHHWQAPLASRSAGSECPECRQTGKSRVELDHLDAAKQVFTDARSGATVTDPAFATRKSWTVDILAQHGDTKIAIEYDGAYWHAPAPKLLVDQRKTLDLLAAGYRVVRLRENDLPSLNIDDADYLELRVHATTPRPTQVMADIASWLAATEKEAHGATLGAG</sequence>
<protein>
    <recommendedName>
        <fullName evidence="1">Treble clef zinc finger domain-containing protein</fullName>
    </recommendedName>
</protein>
<organism evidence="2 3">
    <name type="scientific">Arthrobacter gengyunqii</name>
    <dbReference type="NCBI Taxonomy" id="2886940"/>
    <lineage>
        <taxon>Bacteria</taxon>
        <taxon>Bacillati</taxon>
        <taxon>Actinomycetota</taxon>
        <taxon>Actinomycetes</taxon>
        <taxon>Micrococcales</taxon>
        <taxon>Micrococcaceae</taxon>
        <taxon>Arthrobacter</taxon>
    </lineage>
</organism>
<dbReference type="Proteomes" id="UP001139264">
    <property type="component" value="Unassembled WGS sequence"/>
</dbReference>
<name>A0A9X1M122_9MICC</name>
<dbReference type="PANTHER" id="PTHR37317:SF1">
    <property type="entry name" value="ZINC-RIBBON DOMAIN-CONTAINING PROTEIN-RELATED"/>
    <property type="match status" value="1"/>
</dbReference>
<feature type="domain" description="Treble clef zinc finger" evidence="1">
    <location>
        <begin position="192"/>
        <end position="242"/>
    </location>
</feature>
<evidence type="ECO:0000313" key="2">
    <source>
        <dbReference type="EMBL" id="MCC3269483.1"/>
    </source>
</evidence>
<comment type="caution">
    <text evidence="2">The sequence shown here is derived from an EMBL/GenBank/DDBJ whole genome shotgun (WGS) entry which is preliminary data.</text>
</comment>
<accession>A0A9X1M122</accession>
<reference evidence="2" key="1">
    <citation type="submission" date="2021-10" db="EMBL/GenBank/DDBJ databases">
        <title>Novel species in genus Arthrobacter.</title>
        <authorList>
            <person name="Liu Y."/>
        </authorList>
    </citation>
    <scope>NUCLEOTIDE SEQUENCE</scope>
    <source>
        <strain evidence="2">Zg-Y809</strain>
    </source>
</reference>
<gene>
    <name evidence="2" type="ORF">LJ751_08900</name>
</gene>
<feature type="domain" description="Treble clef zinc finger" evidence="1">
    <location>
        <begin position="334"/>
        <end position="390"/>
    </location>
</feature>
<dbReference type="RefSeq" id="WP_227907899.1">
    <property type="nucleotide sequence ID" value="NZ_CP095461.1"/>
</dbReference>
<proteinExistence type="predicted"/>